<protein>
    <submittedName>
        <fullName evidence="1">Uncharacterized protein</fullName>
    </submittedName>
</protein>
<evidence type="ECO:0000313" key="1">
    <source>
        <dbReference type="EMBL" id="KKK96811.1"/>
    </source>
</evidence>
<sequence length="367" mass="42073">MKNKISIKYANGLVLTSTTRLKKLEATNDALTATIVAEMMRYGFCVSQELHGTLRVLSETSLTEVYNSVIPVLKEMKGADVDYTPMYPNFPQQVMEASELELFINAICHYWTFGEWKPEYLKLPREVSLERGKFREIGWITEEEFNNIFTQILSSKDSISDADKKTVAWFIDHLPALPNMEIPFKENLCTVAGILFEKDKDISNLIKTATDVLRIATHLSGGDISLAENTKFKSLPRKQRKVLVAALERVATEEDINRHRGKWVKLFHSLHVGEYSSKLWQMAKKVRNNQKIETFNGKVQEAINDKRIYAAVNLLMDRPGEFARKIDHLLRLTLPELSDDRTFIISSFLSKVHRVPTRILLQLLGNL</sequence>
<accession>A0A0F9CJE6</accession>
<organism evidence="1">
    <name type="scientific">marine sediment metagenome</name>
    <dbReference type="NCBI Taxonomy" id="412755"/>
    <lineage>
        <taxon>unclassified sequences</taxon>
        <taxon>metagenomes</taxon>
        <taxon>ecological metagenomes</taxon>
    </lineage>
</organism>
<reference evidence="1" key="1">
    <citation type="journal article" date="2015" name="Nature">
        <title>Complex archaea that bridge the gap between prokaryotes and eukaryotes.</title>
        <authorList>
            <person name="Spang A."/>
            <person name="Saw J.H."/>
            <person name="Jorgensen S.L."/>
            <person name="Zaremba-Niedzwiedzka K."/>
            <person name="Martijn J."/>
            <person name="Lind A.E."/>
            <person name="van Eijk R."/>
            <person name="Schleper C."/>
            <person name="Guy L."/>
            <person name="Ettema T.J."/>
        </authorList>
    </citation>
    <scope>NUCLEOTIDE SEQUENCE</scope>
</reference>
<gene>
    <name evidence="1" type="ORF">LCGC14_2659020</name>
</gene>
<dbReference type="EMBL" id="LAZR01046319">
    <property type="protein sequence ID" value="KKK96811.1"/>
    <property type="molecule type" value="Genomic_DNA"/>
</dbReference>
<dbReference type="AlphaFoldDB" id="A0A0F9CJE6"/>
<feature type="non-terminal residue" evidence="1">
    <location>
        <position position="367"/>
    </location>
</feature>
<comment type="caution">
    <text evidence="1">The sequence shown here is derived from an EMBL/GenBank/DDBJ whole genome shotgun (WGS) entry which is preliminary data.</text>
</comment>
<name>A0A0F9CJE6_9ZZZZ</name>
<proteinExistence type="predicted"/>